<dbReference type="GO" id="GO:0030149">
    <property type="term" value="P:sphingolipid catabolic process"/>
    <property type="evidence" value="ECO:0007669"/>
    <property type="project" value="TreeGrafter"/>
</dbReference>
<dbReference type="InterPro" id="IPR015421">
    <property type="entry name" value="PyrdxlP-dep_Trfase_major"/>
</dbReference>
<evidence type="ECO:0000256" key="17">
    <source>
        <dbReference type="RuleBase" id="RU000382"/>
    </source>
</evidence>
<comment type="pathway">
    <text evidence="4">Sphingolipid metabolism.</text>
</comment>
<keyword evidence="10" id="KW-0443">Lipid metabolism</keyword>
<evidence type="ECO:0000256" key="11">
    <source>
        <dbReference type="ARBA" id="ARBA00023136"/>
    </source>
</evidence>
<dbReference type="Gene3D" id="6.10.140.2150">
    <property type="match status" value="1"/>
</dbReference>
<keyword evidence="11" id="KW-0472">Membrane</keyword>
<evidence type="ECO:0000256" key="13">
    <source>
        <dbReference type="ARBA" id="ARBA00038302"/>
    </source>
</evidence>
<dbReference type="FunFam" id="3.90.1150.10:FF:000247">
    <property type="entry name" value="Sphingosine phosphate lyase, putative"/>
    <property type="match status" value="1"/>
</dbReference>
<organism evidence="18">
    <name type="scientific">Homalodisca liturata</name>
    <dbReference type="NCBI Taxonomy" id="320908"/>
    <lineage>
        <taxon>Eukaryota</taxon>
        <taxon>Metazoa</taxon>
        <taxon>Ecdysozoa</taxon>
        <taxon>Arthropoda</taxon>
        <taxon>Hexapoda</taxon>
        <taxon>Insecta</taxon>
        <taxon>Pterygota</taxon>
        <taxon>Neoptera</taxon>
        <taxon>Paraneoptera</taxon>
        <taxon>Hemiptera</taxon>
        <taxon>Auchenorrhyncha</taxon>
        <taxon>Membracoidea</taxon>
        <taxon>Cicadellidae</taxon>
        <taxon>Cicadellinae</taxon>
        <taxon>Proconiini</taxon>
        <taxon>Homalodisca</taxon>
    </lineage>
</organism>
<dbReference type="InterPro" id="IPR050477">
    <property type="entry name" value="GrpII_AminoAcid_Decarb"/>
</dbReference>
<keyword evidence="5" id="KW-0812">Transmembrane</keyword>
<dbReference type="PANTHER" id="PTHR42735">
    <property type="match status" value="1"/>
</dbReference>
<dbReference type="FunFam" id="3.40.640.10:FF:000020">
    <property type="entry name" value="sphingosine-1-phosphate lyase 1"/>
    <property type="match status" value="1"/>
</dbReference>
<protein>
    <recommendedName>
        <fullName evidence="14">sphinganine-1-phosphate aldolase</fullName>
        <ecNumber evidence="14">4.1.2.27</ecNumber>
    </recommendedName>
    <alternativeName>
        <fullName evidence="15">Sphingosine-1-phosphate aldolase</fullName>
    </alternativeName>
</protein>
<dbReference type="InterPro" id="IPR015424">
    <property type="entry name" value="PyrdxlP-dep_Trfase"/>
</dbReference>
<dbReference type="Pfam" id="PF00282">
    <property type="entry name" value="Pyridoxal_deC"/>
    <property type="match status" value="1"/>
</dbReference>
<reference evidence="18" key="1">
    <citation type="submission" date="2015-11" db="EMBL/GenBank/DDBJ databases">
        <title>De novo transcriptome assembly of four potential Pierce s Disease insect vectors from Arizona vineyards.</title>
        <authorList>
            <person name="Tassone E.E."/>
        </authorList>
    </citation>
    <scope>NUCLEOTIDE SEQUENCE</scope>
</reference>
<keyword evidence="12 17" id="KW-0456">Lyase</keyword>
<name>A0A1B6JKQ6_9HEMI</name>
<dbReference type="Gene3D" id="3.90.1150.10">
    <property type="entry name" value="Aspartate Aminotransferase, domain 1"/>
    <property type="match status" value="1"/>
</dbReference>
<keyword evidence="7 16" id="KW-0663">Pyridoxal phosphate</keyword>
<comment type="pathway">
    <text evidence="3">Lipid metabolism; sphingolipid metabolism.</text>
</comment>
<dbReference type="EMBL" id="GECU01007850">
    <property type="protein sequence ID" value="JAS99856.1"/>
    <property type="molecule type" value="Transcribed_RNA"/>
</dbReference>
<dbReference type="SUPFAM" id="SSF53383">
    <property type="entry name" value="PLP-dependent transferases"/>
    <property type="match status" value="1"/>
</dbReference>
<dbReference type="GO" id="GO:0030170">
    <property type="term" value="F:pyridoxal phosphate binding"/>
    <property type="evidence" value="ECO:0007669"/>
    <property type="project" value="InterPro"/>
</dbReference>
<dbReference type="InterPro" id="IPR015422">
    <property type="entry name" value="PyrdxlP-dep_Trfase_small"/>
</dbReference>
<dbReference type="InterPro" id="IPR002129">
    <property type="entry name" value="PyrdxlP-dep_de-COase"/>
</dbReference>
<evidence type="ECO:0000256" key="6">
    <source>
        <dbReference type="ARBA" id="ARBA00022824"/>
    </source>
</evidence>
<dbReference type="FunFam" id="6.10.140.2150:FF:000001">
    <property type="entry name" value="Sphingosine-1-phosphate lyase 1"/>
    <property type="match status" value="1"/>
</dbReference>
<evidence type="ECO:0000256" key="1">
    <source>
        <dbReference type="ARBA" id="ARBA00001933"/>
    </source>
</evidence>
<gene>
    <name evidence="18" type="ORF">g.11190</name>
</gene>
<dbReference type="GO" id="GO:0005789">
    <property type="term" value="C:endoplasmic reticulum membrane"/>
    <property type="evidence" value="ECO:0007669"/>
    <property type="project" value="UniProtKB-SubCell"/>
</dbReference>
<accession>A0A1B6JKQ6</accession>
<evidence type="ECO:0000256" key="7">
    <source>
        <dbReference type="ARBA" id="ARBA00022898"/>
    </source>
</evidence>
<evidence type="ECO:0000313" key="18">
    <source>
        <dbReference type="EMBL" id="JAS99856.1"/>
    </source>
</evidence>
<dbReference type="GO" id="GO:0008117">
    <property type="term" value="F:sphinganine-1-phosphate aldolase activity"/>
    <property type="evidence" value="ECO:0007669"/>
    <property type="project" value="UniProtKB-EC"/>
</dbReference>
<evidence type="ECO:0000256" key="16">
    <source>
        <dbReference type="PIRSR" id="PIRSR602129-50"/>
    </source>
</evidence>
<evidence type="ECO:0000256" key="8">
    <source>
        <dbReference type="ARBA" id="ARBA00022919"/>
    </source>
</evidence>
<evidence type="ECO:0000256" key="5">
    <source>
        <dbReference type="ARBA" id="ARBA00022692"/>
    </source>
</evidence>
<comment type="cofactor">
    <cofactor evidence="1 16 17">
        <name>pyridoxal 5'-phosphate</name>
        <dbReference type="ChEBI" id="CHEBI:597326"/>
    </cofactor>
</comment>
<evidence type="ECO:0000256" key="9">
    <source>
        <dbReference type="ARBA" id="ARBA00022989"/>
    </source>
</evidence>
<dbReference type="EC" id="4.1.2.27" evidence="14"/>
<dbReference type="PANTHER" id="PTHR42735:SF6">
    <property type="entry name" value="SPHINGOSINE-1-PHOSPHATE LYASE 1"/>
    <property type="match status" value="1"/>
</dbReference>
<evidence type="ECO:0000256" key="10">
    <source>
        <dbReference type="ARBA" id="ARBA00023098"/>
    </source>
</evidence>
<comment type="similarity">
    <text evidence="13">Belongs to the group II decarboxylase family. Sphingosine-1-phosphate lyase subfamily.</text>
</comment>
<dbReference type="GO" id="GO:0019752">
    <property type="term" value="P:carboxylic acid metabolic process"/>
    <property type="evidence" value="ECO:0007669"/>
    <property type="project" value="InterPro"/>
</dbReference>
<evidence type="ECO:0000256" key="2">
    <source>
        <dbReference type="ARBA" id="ARBA00004389"/>
    </source>
</evidence>
<evidence type="ECO:0000256" key="12">
    <source>
        <dbReference type="ARBA" id="ARBA00023239"/>
    </source>
</evidence>
<comment type="subcellular location">
    <subcellularLocation>
        <location evidence="2">Endoplasmic reticulum membrane</location>
        <topology evidence="2">Single-pass membrane protein</topology>
    </subcellularLocation>
</comment>
<keyword evidence="8" id="KW-0746">Sphingolipid metabolism</keyword>
<keyword evidence="9" id="KW-1133">Transmembrane helix</keyword>
<sequence length="552" mass="61538">MEKVGSTLLRLQTNINTSLSNRQPWQLVAVTSLTVLSSVWIWQFLFKDESIAVRAKRTFFKWCKKIPMVSNRLKKEMDTITEKFIEDMEKRSKGIPYITNLPESGWSDTEIMSCLDKCLAKGDYDWKHGNVSGAVYYHNEQLIQLLMNVYGKTSYTNPLHSDIFPGICKMEAEVVRITANLFHGGSNTCGTMTSGGTESIMMACKALRDYSFHERGIKRGEIVLPKTAHPAFDKAALYLNMKITHVPVDPITLAVDIHKMRRAISKNTVMLVGSVPNFPYGTADNIEEIAALGRKHNIPVHVDCCLGGFLTAFMPAAGFPVPNFDFAIPGVVSLSVDPHKFGFTPKGASVVLYADKKYRHHQYTVTTDWPGGVYGSPTVNGSRSGGNIAVCWATLMHFGIEGYIAATKEIISTTKYIEEKLREIEEIYVFGRPITSVIAFGSNKFHIFKLSEVLSAKGWNLNPLQFPSGIHICVTHMHTERGVADRFLSDVKSAVTEIMKLPDRKDLSKGKMAMYGVAQSLPDRSIVGDITCSFLDSLYFTPQHHSNQNGQI</sequence>
<evidence type="ECO:0000256" key="4">
    <source>
        <dbReference type="ARBA" id="ARBA00004991"/>
    </source>
</evidence>
<evidence type="ECO:0000256" key="3">
    <source>
        <dbReference type="ARBA" id="ARBA00004760"/>
    </source>
</evidence>
<evidence type="ECO:0000256" key="15">
    <source>
        <dbReference type="ARBA" id="ARBA00042568"/>
    </source>
</evidence>
<evidence type="ECO:0000256" key="14">
    <source>
        <dbReference type="ARBA" id="ARBA00038965"/>
    </source>
</evidence>
<dbReference type="Gene3D" id="3.40.640.10">
    <property type="entry name" value="Type I PLP-dependent aspartate aminotransferase-like (Major domain)"/>
    <property type="match status" value="1"/>
</dbReference>
<feature type="modified residue" description="N6-(pyridoxal phosphate)lysine" evidence="16">
    <location>
        <position position="340"/>
    </location>
</feature>
<proteinExistence type="inferred from homology"/>
<dbReference type="AlphaFoldDB" id="A0A1B6JKQ6"/>
<keyword evidence="6" id="KW-0256">Endoplasmic reticulum</keyword>